<dbReference type="InterPro" id="IPR024654">
    <property type="entry name" value="Calcineurin-like_PHP_lpxH"/>
</dbReference>
<protein>
    <recommendedName>
        <fullName evidence="1">Calcineurin-like phosphoesterase domain-containing protein</fullName>
    </recommendedName>
</protein>
<proteinExistence type="predicted"/>
<dbReference type="InterPro" id="IPR029052">
    <property type="entry name" value="Metallo-depent_PP-like"/>
</dbReference>
<name>X0WJK3_9ZZZZ</name>
<evidence type="ECO:0000259" key="1">
    <source>
        <dbReference type="Pfam" id="PF12850"/>
    </source>
</evidence>
<dbReference type="Gene3D" id="3.60.21.10">
    <property type="match status" value="1"/>
</dbReference>
<comment type="caution">
    <text evidence="2">The sequence shown here is derived from an EMBL/GenBank/DDBJ whole genome shotgun (WGS) entry which is preliminary data.</text>
</comment>
<dbReference type="EMBL" id="BARS01020952">
    <property type="protein sequence ID" value="GAG12866.1"/>
    <property type="molecule type" value="Genomic_DNA"/>
</dbReference>
<reference evidence="2" key="1">
    <citation type="journal article" date="2014" name="Front. Microbiol.">
        <title>High frequency of phylogenetically diverse reductive dehalogenase-homologous genes in deep subseafloor sedimentary metagenomes.</title>
        <authorList>
            <person name="Kawai M."/>
            <person name="Futagami T."/>
            <person name="Toyoda A."/>
            <person name="Takaki Y."/>
            <person name="Nishi S."/>
            <person name="Hori S."/>
            <person name="Arai W."/>
            <person name="Tsubouchi T."/>
            <person name="Morono Y."/>
            <person name="Uchiyama I."/>
            <person name="Ito T."/>
            <person name="Fujiyama A."/>
            <person name="Inagaki F."/>
            <person name="Takami H."/>
        </authorList>
    </citation>
    <scope>NUCLEOTIDE SEQUENCE</scope>
    <source>
        <strain evidence="2">Expedition CK06-06</strain>
    </source>
</reference>
<feature type="non-terminal residue" evidence="2">
    <location>
        <position position="79"/>
    </location>
</feature>
<organism evidence="2">
    <name type="scientific">marine sediment metagenome</name>
    <dbReference type="NCBI Taxonomy" id="412755"/>
    <lineage>
        <taxon>unclassified sequences</taxon>
        <taxon>metagenomes</taxon>
        <taxon>ecological metagenomes</taxon>
    </lineage>
</organism>
<dbReference type="SUPFAM" id="SSF56300">
    <property type="entry name" value="Metallo-dependent phosphatases"/>
    <property type="match status" value="1"/>
</dbReference>
<gene>
    <name evidence="2" type="ORF">S01H1_33729</name>
</gene>
<dbReference type="Pfam" id="PF12850">
    <property type="entry name" value="Metallophos_2"/>
    <property type="match status" value="1"/>
</dbReference>
<sequence>MKILVIGDSHIPRRAKNIPVQICDVLENNVLNGKFDYIFFTGDVVKAPRLMSYLKKITKNEVLIVLGNMDYYGGNQNAP</sequence>
<dbReference type="AlphaFoldDB" id="X0WJK3"/>
<accession>X0WJK3</accession>
<evidence type="ECO:0000313" key="2">
    <source>
        <dbReference type="EMBL" id="GAG12866.1"/>
    </source>
</evidence>
<feature type="domain" description="Calcineurin-like phosphoesterase" evidence="1">
    <location>
        <begin position="1"/>
        <end position="70"/>
    </location>
</feature>